<evidence type="ECO:0000313" key="1">
    <source>
        <dbReference type="EMBL" id="CAG8605417.1"/>
    </source>
</evidence>
<comment type="caution">
    <text evidence="1">The sequence shown here is derived from an EMBL/GenBank/DDBJ whole genome shotgun (WGS) entry which is preliminary data.</text>
</comment>
<organism evidence="1 2">
    <name type="scientific">Scutellospora calospora</name>
    <dbReference type="NCBI Taxonomy" id="85575"/>
    <lineage>
        <taxon>Eukaryota</taxon>
        <taxon>Fungi</taxon>
        <taxon>Fungi incertae sedis</taxon>
        <taxon>Mucoromycota</taxon>
        <taxon>Glomeromycotina</taxon>
        <taxon>Glomeromycetes</taxon>
        <taxon>Diversisporales</taxon>
        <taxon>Gigasporaceae</taxon>
        <taxon>Scutellospora</taxon>
    </lineage>
</organism>
<proteinExistence type="predicted"/>
<reference evidence="1" key="1">
    <citation type="submission" date="2021-06" db="EMBL/GenBank/DDBJ databases">
        <authorList>
            <person name="Kallberg Y."/>
            <person name="Tangrot J."/>
            <person name="Rosling A."/>
        </authorList>
    </citation>
    <scope>NUCLEOTIDE SEQUENCE</scope>
    <source>
        <strain evidence="1">AU212A</strain>
    </source>
</reference>
<feature type="non-terminal residue" evidence="1">
    <location>
        <position position="79"/>
    </location>
</feature>
<dbReference type="Proteomes" id="UP000789860">
    <property type="component" value="Unassembled WGS sequence"/>
</dbReference>
<dbReference type="EMBL" id="CAJVPM010015073">
    <property type="protein sequence ID" value="CAG8605417.1"/>
    <property type="molecule type" value="Genomic_DNA"/>
</dbReference>
<gene>
    <name evidence="1" type="ORF">SCALOS_LOCUS7080</name>
</gene>
<sequence>MTNIKELPNEILITIFKELRDLKNLIITCRQFYEIIIDPYFKVEWYHHNSFNISEITQLGFVFFDEKVIEILKNNDKYI</sequence>
<name>A0ACA9MS64_9GLOM</name>
<protein>
    <submittedName>
        <fullName evidence="1">4713_t:CDS:1</fullName>
    </submittedName>
</protein>
<keyword evidence="2" id="KW-1185">Reference proteome</keyword>
<evidence type="ECO:0000313" key="2">
    <source>
        <dbReference type="Proteomes" id="UP000789860"/>
    </source>
</evidence>
<accession>A0ACA9MS64</accession>